<dbReference type="EMBL" id="BPLQ01006071">
    <property type="protein sequence ID" value="GIY19779.1"/>
    <property type="molecule type" value="Genomic_DNA"/>
</dbReference>
<comment type="caution">
    <text evidence="1">The sequence shown here is derived from an EMBL/GenBank/DDBJ whole genome shotgun (WGS) entry which is preliminary data.</text>
</comment>
<evidence type="ECO:0000313" key="1">
    <source>
        <dbReference type="EMBL" id="GIY19779.1"/>
    </source>
</evidence>
<accession>A0AAV4RGR8</accession>
<evidence type="ECO:0000313" key="2">
    <source>
        <dbReference type="Proteomes" id="UP001054837"/>
    </source>
</evidence>
<proteinExistence type="predicted"/>
<dbReference type="AlphaFoldDB" id="A0AAV4RGR8"/>
<dbReference type="Proteomes" id="UP001054837">
    <property type="component" value="Unassembled WGS sequence"/>
</dbReference>
<name>A0AAV4RGR8_9ARAC</name>
<sequence length="102" mass="11658">MQMGSSPCDRGGYEMEPIALCISEKRGSTCILLRGQILLFNALFSNQLMYWEKVDRDYGVKYMLHLGNDNNEHELSDRVVYNCDLQRRSTSGWTGVEEGKGM</sequence>
<keyword evidence="2" id="KW-1185">Reference proteome</keyword>
<reference evidence="1 2" key="1">
    <citation type="submission" date="2021-06" db="EMBL/GenBank/DDBJ databases">
        <title>Caerostris darwini draft genome.</title>
        <authorList>
            <person name="Kono N."/>
            <person name="Arakawa K."/>
        </authorList>
    </citation>
    <scope>NUCLEOTIDE SEQUENCE [LARGE SCALE GENOMIC DNA]</scope>
</reference>
<gene>
    <name evidence="1" type="ORF">CDAR_365621</name>
</gene>
<protein>
    <submittedName>
        <fullName evidence="1">Uncharacterized protein</fullName>
    </submittedName>
</protein>
<organism evidence="1 2">
    <name type="scientific">Caerostris darwini</name>
    <dbReference type="NCBI Taxonomy" id="1538125"/>
    <lineage>
        <taxon>Eukaryota</taxon>
        <taxon>Metazoa</taxon>
        <taxon>Ecdysozoa</taxon>
        <taxon>Arthropoda</taxon>
        <taxon>Chelicerata</taxon>
        <taxon>Arachnida</taxon>
        <taxon>Araneae</taxon>
        <taxon>Araneomorphae</taxon>
        <taxon>Entelegynae</taxon>
        <taxon>Araneoidea</taxon>
        <taxon>Araneidae</taxon>
        <taxon>Caerostris</taxon>
    </lineage>
</organism>